<keyword evidence="9 13" id="KW-1133">Transmembrane helix</keyword>
<dbReference type="PANTHER" id="PTHR47685">
    <property type="entry name" value="MAGNESIUM TRANSPORT PROTEIN CORA"/>
    <property type="match status" value="1"/>
</dbReference>
<protein>
    <recommendedName>
        <fullName evidence="3 13">Magnesium transport protein CorA</fullName>
    </recommendedName>
</protein>
<feature type="transmembrane region" description="Helical" evidence="13">
    <location>
        <begin position="290"/>
        <end position="310"/>
    </location>
</feature>
<accession>A0A1G6RMK5</accession>
<sequence length="316" mass="36420">MISIYYKALKKIIHEADIKVFSDLPIDEVLWIDLNNPSLKEKKAVESFIGSNLTSRQKAEEIESSSRYSETENMVIANSNFLIQGEDSFTYEPVSFILKDSILISMRNADLKVFDESSRKFQINYKAFPTGYHIMVALLETRIDLDADMVESIAREISQISKRLSLNTDIDEEIILTINQLQENTMLMRENIIDKQRVLSGIMKSERFPSDITPKLTIMIKDVGSLINHTDFSFERLEYLQNTFLGLINIEQNKIIKIFTVASVVFMPPTLIASMYGMNFKIMPELSWVGGYPFAVGLMITSSILTLYMFRRRKWL</sequence>
<comment type="subcellular location">
    <subcellularLocation>
        <location evidence="1">Cell inner membrane</location>
        <topology evidence="1">Multi-pass membrane protein</topology>
    </subcellularLocation>
    <subcellularLocation>
        <location evidence="13">Membrane</location>
        <topology evidence="13">Multi-pass membrane protein</topology>
    </subcellularLocation>
</comment>
<gene>
    <name evidence="13" type="primary">corA</name>
    <name evidence="14" type="ORF">SAMN05216323_10776</name>
</gene>
<evidence type="ECO:0000256" key="11">
    <source>
        <dbReference type="ARBA" id="ARBA00023136"/>
    </source>
</evidence>
<dbReference type="InterPro" id="IPR002523">
    <property type="entry name" value="MgTranspt_CorA/ZnTranspt_ZntB"/>
</dbReference>
<dbReference type="InterPro" id="IPR050829">
    <property type="entry name" value="CorA_MIT"/>
</dbReference>
<comment type="similarity">
    <text evidence="2 13">Belongs to the CorA metal ion transporter (MIT) (TC 1.A.35) family.</text>
</comment>
<keyword evidence="5 13" id="KW-1003">Cell membrane</keyword>
<dbReference type="OrthoDB" id="9803416at2"/>
<dbReference type="FunFam" id="1.20.58.340:FF:000001">
    <property type="entry name" value="Magnesium transport protein CorA"/>
    <property type="match status" value="1"/>
</dbReference>
<dbReference type="InterPro" id="IPR045861">
    <property type="entry name" value="CorA_cytoplasmic_dom"/>
</dbReference>
<evidence type="ECO:0000256" key="10">
    <source>
        <dbReference type="ARBA" id="ARBA00023065"/>
    </source>
</evidence>
<keyword evidence="6" id="KW-0997">Cell inner membrane</keyword>
<proteinExistence type="inferred from homology"/>
<keyword evidence="11 13" id="KW-0472">Membrane</keyword>
<dbReference type="STRING" id="1640674.SAMN05216323_10776"/>
<keyword evidence="4 13" id="KW-0813">Transport</keyword>
<keyword evidence="10 13" id="KW-0406">Ion transport</keyword>
<dbReference type="NCBIfam" id="TIGR00383">
    <property type="entry name" value="corA"/>
    <property type="match status" value="1"/>
</dbReference>
<evidence type="ECO:0000256" key="3">
    <source>
        <dbReference type="ARBA" id="ARBA00019439"/>
    </source>
</evidence>
<dbReference type="Pfam" id="PF01544">
    <property type="entry name" value="CorA"/>
    <property type="match status" value="1"/>
</dbReference>
<evidence type="ECO:0000256" key="1">
    <source>
        <dbReference type="ARBA" id="ARBA00004429"/>
    </source>
</evidence>
<dbReference type="Gene3D" id="1.20.58.340">
    <property type="entry name" value="Magnesium transport protein CorA, transmembrane region"/>
    <property type="match status" value="2"/>
</dbReference>
<dbReference type="CDD" id="cd12836">
    <property type="entry name" value="HpCorA-like"/>
    <property type="match status" value="1"/>
</dbReference>
<dbReference type="GO" id="GO:0005886">
    <property type="term" value="C:plasma membrane"/>
    <property type="evidence" value="ECO:0007669"/>
    <property type="project" value="UniProtKB-SubCell"/>
</dbReference>
<organism evidence="14 15">
    <name type="scientific">Williamwhitmania taraxaci</name>
    <dbReference type="NCBI Taxonomy" id="1640674"/>
    <lineage>
        <taxon>Bacteria</taxon>
        <taxon>Pseudomonadati</taxon>
        <taxon>Bacteroidota</taxon>
        <taxon>Bacteroidia</taxon>
        <taxon>Bacteroidales</taxon>
        <taxon>Williamwhitmaniaceae</taxon>
        <taxon>Williamwhitmania</taxon>
    </lineage>
</organism>
<evidence type="ECO:0000256" key="6">
    <source>
        <dbReference type="ARBA" id="ARBA00022519"/>
    </source>
</evidence>
<evidence type="ECO:0000256" key="8">
    <source>
        <dbReference type="ARBA" id="ARBA00022842"/>
    </source>
</evidence>
<evidence type="ECO:0000256" key="9">
    <source>
        <dbReference type="ARBA" id="ARBA00022989"/>
    </source>
</evidence>
<evidence type="ECO:0000256" key="12">
    <source>
        <dbReference type="ARBA" id="ARBA00034269"/>
    </source>
</evidence>
<comment type="catalytic activity">
    <reaction evidence="12">
        <text>Mg(2+)(in) = Mg(2+)(out)</text>
        <dbReference type="Rhea" id="RHEA:29827"/>
        <dbReference type="ChEBI" id="CHEBI:18420"/>
    </reaction>
</comment>
<dbReference type="EMBL" id="FMYP01000077">
    <property type="protein sequence ID" value="SDD05671.1"/>
    <property type="molecule type" value="Genomic_DNA"/>
</dbReference>
<dbReference type="InterPro" id="IPR045863">
    <property type="entry name" value="CorA_TM1_TM2"/>
</dbReference>
<keyword evidence="8 13" id="KW-0460">Magnesium</keyword>
<dbReference type="AlphaFoldDB" id="A0A1G6RMK5"/>
<feature type="transmembrane region" description="Helical" evidence="13">
    <location>
        <begin position="258"/>
        <end position="278"/>
    </location>
</feature>
<dbReference type="SUPFAM" id="SSF144083">
    <property type="entry name" value="Magnesium transport protein CorA, transmembrane region"/>
    <property type="match status" value="1"/>
</dbReference>
<dbReference type="Gene3D" id="3.30.460.20">
    <property type="entry name" value="CorA soluble domain-like"/>
    <property type="match status" value="1"/>
</dbReference>
<keyword evidence="15" id="KW-1185">Reference proteome</keyword>
<evidence type="ECO:0000256" key="5">
    <source>
        <dbReference type="ARBA" id="ARBA00022475"/>
    </source>
</evidence>
<dbReference type="Proteomes" id="UP000199452">
    <property type="component" value="Unassembled WGS sequence"/>
</dbReference>
<evidence type="ECO:0000256" key="4">
    <source>
        <dbReference type="ARBA" id="ARBA00022448"/>
    </source>
</evidence>
<dbReference type="RefSeq" id="WP_092440502.1">
    <property type="nucleotide sequence ID" value="NZ_FMYP01000077.1"/>
</dbReference>
<dbReference type="GO" id="GO:0015099">
    <property type="term" value="F:nickel cation transmembrane transporter activity"/>
    <property type="evidence" value="ECO:0007669"/>
    <property type="project" value="TreeGrafter"/>
</dbReference>
<dbReference type="PANTHER" id="PTHR47685:SF1">
    <property type="entry name" value="MAGNESIUM TRANSPORT PROTEIN CORA"/>
    <property type="match status" value="1"/>
</dbReference>
<comment type="function">
    <text evidence="13">Mediates influx of magnesium ions.</text>
</comment>
<dbReference type="InterPro" id="IPR004488">
    <property type="entry name" value="Mg/Co-transport_prot_CorA"/>
</dbReference>
<name>A0A1G6RMK5_9BACT</name>
<evidence type="ECO:0000313" key="15">
    <source>
        <dbReference type="Proteomes" id="UP000199452"/>
    </source>
</evidence>
<dbReference type="SUPFAM" id="SSF143865">
    <property type="entry name" value="CorA soluble domain-like"/>
    <property type="match status" value="1"/>
</dbReference>
<evidence type="ECO:0000256" key="2">
    <source>
        <dbReference type="ARBA" id="ARBA00009765"/>
    </source>
</evidence>
<evidence type="ECO:0000256" key="13">
    <source>
        <dbReference type="RuleBase" id="RU362010"/>
    </source>
</evidence>
<dbReference type="GO" id="GO:0015095">
    <property type="term" value="F:magnesium ion transmembrane transporter activity"/>
    <property type="evidence" value="ECO:0007669"/>
    <property type="project" value="UniProtKB-UniRule"/>
</dbReference>
<evidence type="ECO:0000313" key="14">
    <source>
        <dbReference type="EMBL" id="SDD05671.1"/>
    </source>
</evidence>
<dbReference type="GO" id="GO:0015087">
    <property type="term" value="F:cobalt ion transmembrane transporter activity"/>
    <property type="evidence" value="ECO:0007669"/>
    <property type="project" value="UniProtKB-UniRule"/>
</dbReference>
<evidence type="ECO:0000256" key="7">
    <source>
        <dbReference type="ARBA" id="ARBA00022692"/>
    </source>
</evidence>
<reference evidence="14 15" key="1">
    <citation type="submission" date="2016-09" db="EMBL/GenBank/DDBJ databases">
        <authorList>
            <person name="Capua I."/>
            <person name="De Benedictis P."/>
            <person name="Joannis T."/>
            <person name="Lombin L.H."/>
            <person name="Cattoli G."/>
        </authorList>
    </citation>
    <scope>NUCLEOTIDE SEQUENCE [LARGE SCALE GENOMIC DNA]</scope>
    <source>
        <strain evidence="14 15">A7P-90m</strain>
    </source>
</reference>
<keyword evidence="7 13" id="KW-0812">Transmembrane</keyword>